<dbReference type="STRING" id="131310.A0A0N4ZSX9"/>
<evidence type="ECO:0000256" key="6">
    <source>
        <dbReference type="RuleBase" id="RU000682"/>
    </source>
</evidence>
<evidence type="ECO:0000256" key="4">
    <source>
        <dbReference type="ARBA" id="ARBA00023242"/>
    </source>
</evidence>
<evidence type="ECO:0000256" key="2">
    <source>
        <dbReference type="ARBA" id="ARBA00023125"/>
    </source>
</evidence>
<dbReference type="WBParaSite" id="PTRK_0001161100.1">
    <property type="protein sequence ID" value="PTRK_0001161100.1"/>
    <property type="gene ID" value="PTRK_0001161100"/>
</dbReference>
<keyword evidence="4 5" id="KW-0539">Nucleus</keyword>
<feature type="DNA-binding region" description="Homeobox" evidence="5">
    <location>
        <begin position="45"/>
        <end position="104"/>
    </location>
</feature>
<protein>
    <submittedName>
        <fullName evidence="9">Homeobox domain-containing protein</fullName>
    </submittedName>
</protein>
<feature type="domain" description="Homeobox" evidence="7">
    <location>
        <begin position="43"/>
        <end position="103"/>
    </location>
</feature>
<evidence type="ECO:0000256" key="3">
    <source>
        <dbReference type="ARBA" id="ARBA00023155"/>
    </source>
</evidence>
<evidence type="ECO:0000256" key="5">
    <source>
        <dbReference type="PROSITE-ProRule" id="PRU00108"/>
    </source>
</evidence>
<dbReference type="InterPro" id="IPR001356">
    <property type="entry name" value="HD"/>
</dbReference>
<reference evidence="9" key="1">
    <citation type="submission" date="2017-02" db="UniProtKB">
        <authorList>
            <consortium name="WormBaseParasite"/>
        </authorList>
    </citation>
    <scope>IDENTIFICATION</scope>
</reference>
<dbReference type="InterPro" id="IPR050460">
    <property type="entry name" value="Distal-less_Homeobox_TF"/>
</dbReference>
<keyword evidence="3 5" id="KW-0371">Homeobox</keyword>
<dbReference type="PROSITE" id="PS50071">
    <property type="entry name" value="HOMEOBOX_2"/>
    <property type="match status" value="1"/>
</dbReference>
<keyword evidence="8" id="KW-1185">Reference proteome</keyword>
<dbReference type="AlphaFoldDB" id="A0A0N4ZSX9"/>
<dbReference type="GO" id="GO:0003677">
    <property type="term" value="F:DNA binding"/>
    <property type="evidence" value="ECO:0007669"/>
    <property type="project" value="UniProtKB-UniRule"/>
</dbReference>
<sequence length="215" mass="24555">MNLTKSNKSNNEHELSPFLDSIFNNFHDDDDDKKENIENGSTKTLSPNRGIFKGKDHKLLEEFFSKNKYPNMKEKLDLAENLKSSPMKIQTWFQNRRAKTRKRNNLPNKNDVLSPSKKSRISQIVESVIAREMKNVSNPSSPNENNLDNEMGNTKMGNFDGLSSLFNNMDKENKCQTDVFQGNNAAFVCGLWYGLNLFFGNASPETINQFMSGNK</sequence>
<evidence type="ECO:0000313" key="8">
    <source>
        <dbReference type="Proteomes" id="UP000038045"/>
    </source>
</evidence>
<dbReference type="GO" id="GO:0005634">
    <property type="term" value="C:nucleus"/>
    <property type="evidence" value="ECO:0007669"/>
    <property type="project" value="UniProtKB-SubCell"/>
</dbReference>
<dbReference type="Gene3D" id="1.10.10.60">
    <property type="entry name" value="Homeodomain-like"/>
    <property type="match status" value="1"/>
</dbReference>
<dbReference type="Proteomes" id="UP000038045">
    <property type="component" value="Unplaced"/>
</dbReference>
<name>A0A0N4ZSX9_PARTI</name>
<evidence type="ECO:0000259" key="7">
    <source>
        <dbReference type="PROSITE" id="PS50071"/>
    </source>
</evidence>
<evidence type="ECO:0000313" key="9">
    <source>
        <dbReference type="WBParaSite" id="PTRK_0001161100.1"/>
    </source>
</evidence>
<dbReference type="SUPFAM" id="SSF46689">
    <property type="entry name" value="Homeodomain-like"/>
    <property type="match status" value="1"/>
</dbReference>
<dbReference type="CDD" id="cd00086">
    <property type="entry name" value="homeodomain"/>
    <property type="match status" value="1"/>
</dbReference>
<keyword evidence="2 5" id="KW-0238">DNA-binding</keyword>
<evidence type="ECO:0000256" key="1">
    <source>
        <dbReference type="ARBA" id="ARBA00004123"/>
    </source>
</evidence>
<organism evidence="8 9">
    <name type="scientific">Parastrongyloides trichosuri</name>
    <name type="common">Possum-specific nematode worm</name>
    <dbReference type="NCBI Taxonomy" id="131310"/>
    <lineage>
        <taxon>Eukaryota</taxon>
        <taxon>Metazoa</taxon>
        <taxon>Ecdysozoa</taxon>
        <taxon>Nematoda</taxon>
        <taxon>Chromadorea</taxon>
        <taxon>Rhabditida</taxon>
        <taxon>Tylenchina</taxon>
        <taxon>Panagrolaimomorpha</taxon>
        <taxon>Strongyloidoidea</taxon>
        <taxon>Strongyloididae</taxon>
        <taxon>Parastrongyloides</taxon>
    </lineage>
</organism>
<proteinExistence type="predicted"/>
<dbReference type="SMART" id="SM00389">
    <property type="entry name" value="HOX"/>
    <property type="match status" value="1"/>
</dbReference>
<accession>A0A0N4ZSX9</accession>
<dbReference type="PANTHER" id="PTHR24327">
    <property type="entry name" value="HOMEOBOX PROTEIN"/>
    <property type="match status" value="1"/>
</dbReference>
<dbReference type="InterPro" id="IPR009057">
    <property type="entry name" value="Homeodomain-like_sf"/>
</dbReference>
<dbReference type="Pfam" id="PF00046">
    <property type="entry name" value="Homeodomain"/>
    <property type="match status" value="1"/>
</dbReference>
<comment type="subcellular location">
    <subcellularLocation>
        <location evidence="1 5 6">Nucleus</location>
    </subcellularLocation>
</comment>